<dbReference type="PANTHER" id="PTHR21043:SF0">
    <property type="entry name" value="MITOCHONDRIAL ASSEMBLY OF RIBOSOMAL LARGE SUBUNIT PROTEIN 1"/>
    <property type="match status" value="1"/>
</dbReference>
<evidence type="ECO:0000313" key="3">
    <source>
        <dbReference type="Proteomes" id="UP001249851"/>
    </source>
</evidence>
<comment type="similarity">
    <text evidence="1">Belongs to the Iojap/RsfS family.</text>
</comment>
<gene>
    <name evidence="2" type="ORF">P5673_027363</name>
</gene>
<sequence length="198" mass="22516">TTRKCSLRRQELVVSPLRGTSAGNVHQKLHYTTYNEKDTILEEKESSSLDLNPGLSNSSEETSVSASGVKVHSGFAEYTLNDDGYLDIKDLVDFLKKENAIDICVIRTSEDKRNYVDYFVVVSGVSSRHLRAMAKNLEQLSDHWLALDIVREVYELEKLWTLGPKYDDQSKDMREREKFLRAAEFGTTLEENVSDTDG</sequence>
<evidence type="ECO:0000313" key="2">
    <source>
        <dbReference type="EMBL" id="KAK2551752.1"/>
    </source>
</evidence>
<dbReference type="AlphaFoldDB" id="A0AAD9PYZ1"/>
<organism evidence="2 3">
    <name type="scientific">Acropora cervicornis</name>
    <name type="common">Staghorn coral</name>
    <dbReference type="NCBI Taxonomy" id="6130"/>
    <lineage>
        <taxon>Eukaryota</taxon>
        <taxon>Metazoa</taxon>
        <taxon>Cnidaria</taxon>
        <taxon>Anthozoa</taxon>
        <taxon>Hexacorallia</taxon>
        <taxon>Scleractinia</taxon>
        <taxon>Astrocoeniina</taxon>
        <taxon>Acroporidae</taxon>
        <taxon>Acropora</taxon>
    </lineage>
</organism>
<evidence type="ECO:0000256" key="1">
    <source>
        <dbReference type="ARBA" id="ARBA00010574"/>
    </source>
</evidence>
<dbReference type="EMBL" id="JARQWQ010000094">
    <property type="protein sequence ID" value="KAK2551752.1"/>
    <property type="molecule type" value="Genomic_DNA"/>
</dbReference>
<reference evidence="2" key="1">
    <citation type="journal article" date="2023" name="G3 (Bethesda)">
        <title>Whole genome assembly and annotation of the endangered Caribbean coral Acropora cervicornis.</title>
        <authorList>
            <person name="Selwyn J.D."/>
            <person name="Vollmer S.V."/>
        </authorList>
    </citation>
    <scope>NUCLEOTIDE SEQUENCE</scope>
    <source>
        <strain evidence="2">K2</strain>
    </source>
</reference>
<dbReference type="Gene3D" id="3.30.460.10">
    <property type="entry name" value="Beta Polymerase, domain 2"/>
    <property type="match status" value="1"/>
</dbReference>
<dbReference type="InterPro" id="IPR004394">
    <property type="entry name" value="Iojap/RsfS/C7orf30"/>
</dbReference>
<dbReference type="Proteomes" id="UP001249851">
    <property type="component" value="Unassembled WGS sequence"/>
</dbReference>
<dbReference type="Pfam" id="PF02410">
    <property type="entry name" value="RsfS"/>
    <property type="match status" value="1"/>
</dbReference>
<keyword evidence="3" id="KW-1185">Reference proteome</keyword>
<protein>
    <submittedName>
        <fullName evidence="2">Mitochondrial assembly of ribosomal large subunit protein 1</fullName>
    </submittedName>
</protein>
<dbReference type="GO" id="GO:0043023">
    <property type="term" value="F:ribosomal large subunit binding"/>
    <property type="evidence" value="ECO:0007669"/>
    <property type="project" value="TreeGrafter"/>
</dbReference>
<feature type="non-terminal residue" evidence="2">
    <location>
        <position position="198"/>
    </location>
</feature>
<dbReference type="GO" id="GO:0017148">
    <property type="term" value="P:negative regulation of translation"/>
    <property type="evidence" value="ECO:0007669"/>
    <property type="project" value="TreeGrafter"/>
</dbReference>
<dbReference type="SUPFAM" id="SSF81301">
    <property type="entry name" value="Nucleotidyltransferase"/>
    <property type="match status" value="1"/>
</dbReference>
<dbReference type="GO" id="GO:0005739">
    <property type="term" value="C:mitochondrion"/>
    <property type="evidence" value="ECO:0007669"/>
    <property type="project" value="TreeGrafter"/>
</dbReference>
<dbReference type="PANTHER" id="PTHR21043">
    <property type="entry name" value="IOJAP SUPERFAMILY ORTHOLOG"/>
    <property type="match status" value="1"/>
</dbReference>
<dbReference type="InterPro" id="IPR043519">
    <property type="entry name" value="NT_sf"/>
</dbReference>
<accession>A0AAD9PYZ1</accession>
<reference evidence="2" key="2">
    <citation type="journal article" date="2023" name="Science">
        <title>Genomic signatures of disease resistance in endangered staghorn corals.</title>
        <authorList>
            <person name="Vollmer S.V."/>
            <person name="Selwyn J.D."/>
            <person name="Despard B.A."/>
            <person name="Roesel C.L."/>
        </authorList>
    </citation>
    <scope>NUCLEOTIDE SEQUENCE</scope>
    <source>
        <strain evidence="2">K2</strain>
    </source>
</reference>
<name>A0AAD9PYZ1_ACRCE</name>
<dbReference type="GO" id="GO:0090071">
    <property type="term" value="P:negative regulation of ribosome biogenesis"/>
    <property type="evidence" value="ECO:0007669"/>
    <property type="project" value="TreeGrafter"/>
</dbReference>
<comment type="caution">
    <text evidence="2">The sequence shown here is derived from an EMBL/GenBank/DDBJ whole genome shotgun (WGS) entry which is preliminary data.</text>
</comment>
<proteinExistence type="inferred from homology"/>